<dbReference type="AlphaFoldDB" id="A0AAX3G1Z4"/>
<organism evidence="2 3">
    <name type="scientific">Pseudomonas chlororaphis</name>
    <dbReference type="NCBI Taxonomy" id="587753"/>
    <lineage>
        <taxon>Bacteria</taxon>
        <taxon>Pseudomonadati</taxon>
        <taxon>Pseudomonadota</taxon>
        <taxon>Gammaproteobacteria</taxon>
        <taxon>Pseudomonadales</taxon>
        <taxon>Pseudomonadaceae</taxon>
        <taxon>Pseudomonas</taxon>
    </lineage>
</organism>
<feature type="region of interest" description="Disordered" evidence="1">
    <location>
        <begin position="187"/>
        <end position="234"/>
    </location>
</feature>
<dbReference type="Proteomes" id="UP000277437">
    <property type="component" value="Chromosome"/>
</dbReference>
<evidence type="ECO:0000313" key="3">
    <source>
        <dbReference type="Proteomes" id="UP000277437"/>
    </source>
</evidence>
<evidence type="ECO:0000256" key="1">
    <source>
        <dbReference type="SAM" id="MobiDB-lite"/>
    </source>
</evidence>
<evidence type="ECO:0000313" key="2">
    <source>
        <dbReference type="EMBL" id="VEF75755.1"/>
    </source>
</evidence>
<proteinExistence type="predicted"/>
<feature type="region of interest" description="Disordered" evidence="1">
    <location>
        <begin position="82"/>
        <end position="103"/>
    </location>
</feature>
<feature type="compositionally biased region" description="Basic and acidic residues" evidence="1">
    <location>
        <begin position="14"/>
        <end position="24"/>
    </location>
</feature>
<protein>
    <submittedName>
        <fullName evidence="2">Uncharacterized protein</fullName>
    </submittedName>
</protein>
<feature type="region of interest" description="Disordered" evidence="1">
    <location>
        <begin position="1"/>
        <end position="31"/>
    </location>
</feature>
<name>A0AAX3G1Z4_9PSED</name>
<sequence length="234" mass="25277">MREQTWGFTAGDLDISRQNKSTERRKPRKPGLSEFLENSLNRLSRNWHAPCKDKITSAVTHPFWGPWYRQAENPLLYTRNPYRSQRRVPPGLGNPGTGRPGIPSLTPGLITLTATSPTRFGNLGTGRPGIPSLHRAQCNQRGPHAFGNLGTGRPGLPLFTPGPAQSAPSPHAFGDLGTGRPGIPSFIPRAAGAPGASAHRPRCPTTRRAAPARRPRSAASLPQPPAPASWHPCR</sequence>
<reference evidence="2 3" key="1">
    <citation type="submission" date="2018-12" db="EMBL/GenBank/DDBJ databases">
        <authorList>
            <consortium name="Pathogen Informatics"/>
        </authorList>
    </citation>
    <scope>NUCLEOTIDE SEQUENCE [LARGE SCALE GENOMIC DNA]</scope>
    <source>
        <strain evidence="2 3">NCTC7357</strain>
    </source>
</reference>
<gene>
    <name evidence="2" type="ORF">NCTC7357_04099</name>
</gene>
<dbReference type="EMBL" id="LR134334">
    <property type="protein sequence ID" value="VEF75755.1"/>
    <property type="molecule type" value="Genomic_DNA"/>
</dbReference>
<accession>A0AAX3G1Z4</accession>